<accession>A0AAD6TRS4</accession>
<evidence type="ECO:0000313" key="3">
    <source>
        <dbReference type="Proteomes" id="UP001222325"/>
    </source>
</evidence>
<sequence length="222" mass="24682">MHAGQPSRKLFVRTHLIDIPTESRDSGHSDSNRPSRRAIEMPVPVRAPRAIATDTRHQVSSLCAGYYDSFCAAPYSPEKNDFLATLHGPGPSRTDGACRTAIKKRIVRRCDHLAAGPFFLELSFNHNPTTGHEFSHPPLSASRSLSPFHLLFQALYISLAALCRTSIWRRPLAWKKETLATTRPGSDSNGQCLRAKKCWSYCLQPRKTKILPTVPFHGPGPS</sequence>
<evidence type="ECO:0000313" key="2">
    <source>
        <dbReference type="EMBL" id="KAJ7075218.1"/>
    </source>
</evidence>
<reference evidence="2" key="1">
    <citation type="submission" date="2023-03" db="EMBL/GenBank/DDBJ databases">
        <title>Massive genome expansion in bonnet fungi (Mycena s.s.) driven by repeated elements and novel gene families across ecological guilds.</title>
        <authorList>
            <consortium name="Lawrence Berkeley National Laboratory"/>
            <person name="Harder C.B."/>
            <person name="Miyauchi S."/>
            <person name="Viragh M."/>
            <person name="Kuo A."/>
            <person name="Thoen E."/>
            <person name="Andreopoulos B."/>
            <person name="Lu D."/>
            <person name="Skrede I."/>
            <person name="Drula E."/>
            <person name="Henrissat B."/>
            <person name="Morin E."/>
            <person name="Kohler A."/>
            <person name="Barry K."/>
            <person name="LaButti K."/>
            <person name="Morin E."/>
            <person name="Salamov A."/>
            <person name="Lipzen A."/>
            <person name="Mereny Z."/>
            <person name="Hegedus B."/>
            <person name="Baldrian P."/>
            <person name="Stursova M."/>
            <person name="Weitz H."/>
            <person name="Taylor A."/>
            <person name="Grigoriev I.V."/>
            <person name="Nagy L.G."/>
            <person name="Martin F."/>
            <person name="Kauserud H."/>
        </authorList>
    </citation>
    <scope>NUCLEOTIDE SEQUENCE</scope>
    <source>
        <strain evidence="2">CBHHK173m</strain>
    </source>
</reference>
<keyword evidence="3" id="KW-1185">Reference proteome</keyword>
<proteinExistence type="predicted"/>
<dbReference type="AlphaFoldDB" id="A0AAD6TRS4"/>
<evidence type="ECO:0000256" key="1">
    <source>
        <dbReference type="SAM" id="MobiDB-lite"/>
    </source>
</evidence>
<feature type="compositionally biased region" description="Basic and acidic residues" evidence="1">
    <location>
        <begin position="21"/>
        <end position="39"/>
    </location>
</feature>
<protein>
    <submittedName>
        <fullName evidence="2">Uncharacterized protein</fullName>
    </submittedName>
</protein>
<dbReference type="Proteomes" id="UP001222325">
    <property type="component" value="Unassembled WGS sequence"/>
</dbReference>
<dbReference type="EMBL" id="JARJCN010000101">
    <property type="protein sequence ID" value="KAJ7075218.1"/>
    <property type="molecule type" value="Genomic_DNA"/>
</dbReference>
<gene>
    <name evidence="2" type="ORF">B0H15DRAFT_38290</name>
</gene>
<feature type="region of interest" description="Disordered" evidence="1">
    <location>
        <begin position="17"/>
        <end position="39"/>
    </location>
</feature>
<comment type="caution">
    <text evidence="2">The sequence shown here is derived from an EMBL/GenBank/DDBJ whole genome shotgun (WGS) entry which is preliminary data.</text>
</comment>
<name>A0AAD6TRS4_9AGAR</name>
<organism evidence="2 3">
    <name type="scientific">Mycena belliarum</name>
    <dbReference type="NCBI Taxonomy" id="1033014"/>
    <lineage>
        <taxon>Eukaryota</taxon>
        <taxon>Fungi</taxon>
        <taxon>Dikarya</taxon>
        <taxon>Basidiomycota</taxon>
        <taxon>Agaricomycotina</taxon>
        <taxon>Agaricomycetes</taxon>
        <taxon>Agaricomycetidae</taxon>
        <taxon>Agaricales</taxon>
        <taxon>Marasmiineae</taxon>
        <taxon>Mycenaceae</taxon>
        <taxon>Mycena</taxon>
    </lineage>
</organism>